<dbReference type="OrthoDB" id="3671061at2"/>
<gene>
    <name evidence="1" type="ORF">SAMN02982931_03329</name>
</gene>
<keyword evidence="2" id="KW-1185">Reference proteome</keyword>
<dbReference type="RefSeq" id="WP_090877983.1">
    <property type="nucleotide sequence ID" value="NZ_FMXQ01000007.1"/>
</dbReference>
<reference evidence="1 2" key="1">
    <citation type="submission" date="2016-10" db="EMBL/GenBank/DDBJ databases">
        <authorList>
            <person name="de Groot N.N."/>
        </authorList>
    </citation>
    <scope>NUCLEOTIDE SEQUENCE [LARGE SCALE GENOMIC DNA]</scope>
    <source>
        <strain evidence="1 2">ATCC 35022</strain>
    </source>
</reference>
<dbReference type="Pfam" id="PF20181">
    <property type="entry name" value="DUF6544"/>
    <property type="match status" value="1"/>
</dbReference>
<evidence type="ECO:0000313" key="2">
    <source>
        <dbReference type="Proteomes" id="UP000199071"/>
    </source>
</evidence>
<dbReference type="AlphaFoldDB" id="A0A1G6DFM8"/>
<dbReference type="InterPro" id="IPR046674">
    <property type="entry name" value="DUF6544"/>
</dbReference>
<protein>
    <submittedName>
        <fullName evidence="1">Uncharacterized protein</fullName>
    </submittedName>
</protein>
<proteinExistence type="predicted"/>
<dbReference type="STRING" id="665467.SAMN02982931_03329"/>
<dbReference type="EMBL" id="FMXQ01000007">
    <property type="protein sequence ID" value="SDB43964.1"/>
    <property type="molecule type" value="Genomic_DNA"/>
</dbReference>
<accession>A0A1G6DFM8</accession>
<name>A0A1G6DFM8_9HYPH</name>
<dbReference type="Proteomes" id="UP000199071">
    <property type="component" value="Unassembled WGS sequence"/>
</dbReference>
<sequence>MIFVILFAILVVALVVHLTARRLFDMEIETAFAAVGKVAPVAVDRAELPPLVRAFAERATGEPGDLPARVSFTQDAALKLRPEAEWTSVTARQVIGIGAPAFAWDARADIMPLVGMRVIDAYVGGEGRLRVRLLGSIPVANATGPEVNYGELYRYLAELPWAPQAILGNPALRWRQIDDATVEVAAETSDGDLARVRLTFDAAGDITVIEADDRPREEKGAFLHTRWRGEFTDYRDFGGIRLPAHAEVSWLLDDGPFTYFRGDLVSYEAD</sequence>
<evidence type="ECO:0000313" key="1">
    <source>
        <dbReference type="EMBL" id="SDB43964.1"/>
    </source>
</evidence>
<organism evidence="1 2">
    <name type="scientific">Bauldia litoralis</name>
    <dbReference type="NCBI Taxonomy" id="665467"/>
    <lineage>
        <taxon>Bacteria</taxon>
        <taxon>Pseudomonadati</taxon>
        <taxon>Pseudomonadota</taxon>
        <taxon>Alphaproteobacteria</taxon>
        <taxon>Hyphomicrobiales</taxon>
        <taxon>Kaistiaceae</taxon>
        <taxon>Bauldia</taxon>
    </lineage>
</organism>